<name>A0ABN1B7B7_9LACT</name>
<accession>A0ABN1B7B7</accession>
<comment type="caution">
    <text evidence="1">The sequence shown here is derived from an EMBL/GenBank/DDBJ whole genome shotgun (WGS) entry which is preliminary data.</text>
</comment>
<evidence type="ECO:0008006" key="3">
    <source>
        <dbReference type="Google" id="ProtNLM"/>
    </source>
</evidence>
<protein>
    <recommendedName>
        <fullName evidence="3">Oxidoreductase FAD/NAD(P)-binding domain-containing protein</fullName>
    </recommendedName>
</protein>
<dbReference type="EMBL" id="BAAADA010000165">
    <property type="protein sequence ID" value="GAA0490719.1"/>
    <property type="molecule type" value="Genomic_DNA"/>
</dbReference>
<dbReference type="Gene3D" id="3.40.50.80">
    <property type="entry name" value="Nucleotide-binding domain of ferredoxin-NADP reductase (FNR) module"/>
    <property type="match status" value="1"/>
</dbReference>
<dbReference type="SUPFAM" id="SSF52343">
    <property type="entry name" value="Ferredoxin reductase-like, C-terminal NADP-linked domain"/>
    <property type="match status" value="1"/>
</dbReference>
<dbReference type="Proteomes" id="UP001410648">
    <property type="component" value="Unassembled WGS sequence"/>
</dbReference>
<dbReference type="InterPro" id="IPR039261">
    <property type="entry name" value="FNR_nucleotide-bd"/>
</dbReference>
<keyword evidence="2" id="KW-1185">Reference proteome</keyword>
<reference evidence="1 2" key="1">
    <citation type="journal article" date="2019" name="Int. J. Syst. Evol. Microbiol.">
        <title>The Global Catalogue of Microorganisms (GCM) 10K type strain sequencing project: providing services to taxonomists for standard genome sequencing and annotation.</title>
        <authorList>
            <consortium name="The Broad Institute Genomics Platform"/>
            <consortium name="The Broad Institute Genome Sequencing Center for Infectious Disease"/>
            <person name="Wu L."/>
            <person name="Ma J."/>
        </authorList>
    </citation>
    <scope>NUCLEOTIDE SEQUENCE [LARGE SCALE GENOMIC DNA]</scope>
    <source>
        <strain evidence="1 2">JCM 14232</strain>
    </source>
</reference>
<evidence type="ECO:0000313" key="2">
    <source>
        <dbReference type="Proteomes" id="UP001410648"/>
    </source>
</evidence>
<sequence length="105" mass="12541">MLKQLEVERQISTPIELLYISRSKNFLFKDDLDQLKNLDNLTVRFIDSDERLIKELDKFIDQYKNEANYFITGPTSFVKDVSLHLKDSKIKKKQLKTDDFYGYKN</sequence>
<organism evidence="1 2">
    <name type="scientific">Alkalibacterium indicireducens</name>
    <dbReference type="NCBI Taxonomy" id="398758"/>
    <lineage>
        <taxon>Bacteria</taxon>
        <taxon>Bacillati</taxon>
        <taxon>Bacillota</taxon>
        <taxon>Bacilli</taxon>
        <taxon>Lactobacillales</taxon>
        <taxon>Carnobacteriaceae</taxon>
        <taxon>Alkalibacterium</taxon>
    </lineage>
</organism>
<evidence type="ECO:0000313" key="1">
    <source>
        <dbReference type="EMBL" id="GAA0490719.1"/>
    </source>
</evidence>
<gene>
    <name evidence="1" type="ORF">GCM10008936_18000</name>
</gene>
<proteinExistence type="predicted"/>